<dbReference type="Proteomes" id="UP001177021">
    <property type="component" value="Unassembled WGS sequence"/>
</dbReference>
<reference evidence="1" key="1">
    <citation type="submission" date="2023-10" db="EMBL/GenBank/DDBJ databases">
        <authorList>
            <person name="Rodriguez Cubillos JULIANA M."/>
            <person name="De Vega J."/>
        </authorList>
    </citation>
    <scope>NUCLEOTIDE SEQUENCE</scope>
</reference>
<evidence type="ECO:0000313" key="2">
    <source>
        <dbReference type="Proteomes" id="UP001177021"/>
    </source>
</evidence>
<accession>A0ACB0M112</accession>
<comment type="caution">
    <text evidence="1">The sequence shown here is derived from an EMBL/GenBank/DDBJ whole genome shotgun (WGS) entry which is preliminary data.</text>
</comment>
<evidence type="ECO:0000313" key="1">
    <source>
        <dbReference type="EMBL" id="CAJ2674905.1"/>
    </source>
</evidence>
<protein>
    <submittedName>
        <fullName evidence="1">Uncharacterized protein</fullName>
    </submittedName>
</protein>
<name>A0ACB0M112_TRIPR</name>
<keyword evidence="2" id="KW-1185">Reference proteome</keyword>
<organism evidence="1 2">
    <name type="scientific">Trifolium pratense</name>
    <name type="common">Red clover</name>
    <dbReference type="NCBI Taxonomy" id="57577"/>
    <lineage>
        <taxon>Eukaryota</taxon>
        <taxon>Viridiplantae</taxon>
        <taxon>Streptophyta</taxon>
        <taxon>Embryophyta</taxon>
        <taxon>Tracheophyta</taxon>
        <taxon>Spermatophyta</taxon>
        <taxon>Magnoliopsida</taxon>
        <taxon>eudicotyledons</taxon>
        <taxon>Gunneridae</taxon>
        <taxon>Pentapetalae</taxon>
        <taxon>rosids</taxon>
        <taxon>fabids</taxon>
        <taxon>Fabales</taxon>
        <taxon>Fabaceae</taxon>
        <taxon>Papilionoideae</taxon>
        <taxon>50 kb inversion clade</taxon>
        <taxon>NPAAA clade</taxon>
        <taxon>Hologalegina</taxon>
        <taxon>IRL clade</taxon>
        <taxon>Trifolieae</taxon>
        <taxon>Trifolium</taxon>
    </lineage>
</organism>
<gene>
    <name evidence="1" type="ORF">MILVUS5_LOCUS38048</name>
</gene>
<sequence length="710" mass="79402">MKLKAMHFPVIMLTALSMLVEAVVSDEPQQVLPGCNYTCGDIQIPYPFGIGNSTTLDHTTCYMDSKFEFELTCVNSTLIRGENIQVLNINPQGQMEMKFFVSHLCTDSSSNNTEKANKPFLGDPSFTISSTENKFITVGHDSYGYLNSYFNGATYSTGCLTRCYDCDPKMVLIGNNTGKCTGLGCCQVDIPPLMKNITLKTFRFPTSTLSQDQEDCSYSFIAKQGSYNFSVDHIHNLPNQSFPLVVNWAITSESCLIAKTTDSYACRENSECVDNDPDYEGYRCKCLEGFEGNPYLPGGCTDIDECAKNLHGCKNSANCINTAGNYTCFCPVGQTGDGTKEGGCKLPDRKTYIYVIIGTILFLVIVGIISFFVYQKRKYTKLKSKFFRKNGGSILEQKLLQRKDSSIIANVFKESELRKATKNYDENLVIGRGSFGKVFKGELEDNRIVAIKKSKTIDESQIEQFINEVDVVSQINHRNVVKLLGCCLETEVPLLVYEFVSNGTLSDFIHTNLENNPTWKIRLKIATEVAGALSYLHSAASIPIIHRDIKSANILLDEDNTAKVADFGASKLVPLDQSEIATMVKGTIGYLDPEYMLTSQLTEKSDVYSFGVVLVELLTGERPFSFGRPEERRNLATYFLSCFKKDNVFEIIEDGMLNEENKQEIKEVTDLAAKCLRLRGKERPSMKEVAMELETMILNVEGNQHYEDID</sequence>
<dbReference type="EMBL" id="CASHSV030000716">
    <property type="protein sequence ID" value="CAJ2674905.1"/>
    <property type="molecule type" value="Genomic_DNA"/>
</dbReference>
<proteinExistence type="predicted"/>